<feature type="domain" description="PucR C-terminal helix-turn-helix" evidence="3">
    <location>
        <begin position="367"/>
        <end position="423"/>
    </location>
</feature>
<evidence type="ECO:0000256" key="2">
    <source>
        <dbReference type="SAM" id="MobiDB-lite"/>
    </source>
</evidence>
<proteinExistence type="inferred from homology"/>
<gene>
    <name evidence="5" type="ORF">O4U47_10565</name>
</gene>
<dbReference type="EMBL" id="JAQFWP010000015">
    <property type="protein sequence ID" value="MDA2804957.1"/>
    <property type="molecule type" value="Genomic_DNA"/>
</dbReference>
<dbReference type="InterPro" id="IPR025736">
    <property type="entry name" value="PucR_C-HTH_dom"/>
</dbReference>
<dbReference type="PANTHER" id="PTHR33744">
    <property type="entry name" value="CARBOHYDRATE DIACID REGULATOR"/>
    <property type="match status" value="1"/>
</dbReference>
<dbReference type="RefSeq" id="WP_270677572.1">
    <property type="nucleotide sequence ID" value="NZ_JAQFWP010000015.1"/>
</dbReference>
<name>A0ABT4TLJ4_9ACTN</name>
<feature type="compositionally biased region" description="Basic and acidic residues" evidence="2">
    <location>
        <begin position="1"/>
        <end position="13"/>
    </location>
</feature>
<dbReference type="InterPro" id="IPR042070">
    <property type="entry name" value="PucR_C-HTH_sf"/>
</dbReference>
<keyword evidence="6" id="KW-1185">Reference proteome</keyword>
<reference evidence="5" key="1">
    <citation type="submission" date="2023-01" db="EMBL/GenBank/DDBJ databases">
        <title>Draft genome sequence of Nocardiopsis sp. LSu2-4 isolated from halophytes.</title>
        <authorList>
            <person name="Duangmal K."/>
            <person name="Chantavorakit T."/>
        </authorList>
    </citation>
    <scope>NUCLEOTIDE SEQUENCE</scope>
    <source>
        <strain evidence="5">LSu2-4</strain>
    </source>
</reference>
<feature type="domain" description="CdaR GGDEF-like" evidence="4">
    <location>
        <begin position="201"/>
        <end position="319"/>
    </location>
</feature>
<dbReference type="Pfam" id="PF13556">
    <property type="entry name" value="HTH_30"/>
    <property type="match status" value="1"/>
</dbReference>
<dbReference type="Proteomes" id="UP001165685">
    <property type="component" value="Unassembled WGS sequence"/>
</dbReference>
<evidence type="ECO:0000259" key="4">
    <source>
        <dbReference type="Pfam" id="PF17853"/>
    </source>
</evidence>
<comment type="similarity">
    <text evidence="1">Belongs to the CdaR family.</text>
</comment>
<dbReference type="InterPro" id="IPR041522">
    <property type="entry name" value="CdaR_GGDEF"/>
</dbReference>
<organism evidence="5 6">
    <name type="scientific">Nocardiopsis suaedae</name>
    <dbReference type="NCBI Taxonomy" id="3018444"/>
    <lineage>
        <taxon>Bacteria</taxon>
        <taxon>Bacillati</taxon>
        <taxon>Actinomycetota</taxon>
        <taxon>Actinomycetes</taxon>
        <taxon>Streptosporangiales</taxon>
        <taxon>Nocardiopsidaceae</taxon>
        <taxon>Nocardiopsis</taxon>
    </lineage>
</organism>
<evidence type="ECO:0000313" key="5">
    <source>
        <dbReference type="EMBL" id="MDA2804957.1"/>
    </source>
</evidence>
<dbReference type="Pfam" id="PF17853">
    <property type="entry name" value="GGDEF_2"/>
    <property type="match status" value="1"/>
</dbReference>
<sequence length="435" mass="46024">MSTEKNGRDRAADEDGAGPGRPGDDAARAEAAQDAARSGDDAVRAETVKRLEKSMGDLGTAAVARMESRLSWFRRMSAEDRSWVGLVAQSGVAAFVDWFKTPGRGRPAITVEVFGTAPRELTRSVSLQQTVDMIRVVIDVVENQVEELAAPGGQQQLREAVLRYTREVAFSSAKVYARAAEARGAWDARLEALIVDALLHGDRDEGLQTWGSALSWSRTPVVAVAGEAGEDGRAVMEDLRGAARRAGHDVLAGQQGDRVVLVLGVGAKLAAGTAEGEVPMAAAEPLAGLFAPGPVVVGPPVGELRAAGTSVAAAVNGLRAAVAWPDAPRPVLAEDLLPERALDGDRAARKQLVEEIYEPLRTAGSPLLDTLSVYLEHASSLEATARMLFVHPNTVRYRLSRIAELTGHMPADGRGSFILRVAVTLGRLAEGGADR</sequence>
<feature type="region of interest" description="Disordered" evidence="2">
    <location>
        <begin position="1"/>
        <end position="43"/>
    </location>
</feature>
<accession>A0ABT4TLJ4</accession>
<protein>
    <submittedName>
        <fullName evidence="5">Helix-turn-helix domain-containing protein</fullName>
    </submittedName>
</protein>
<evidence type="ECO:0000313" key="6">
    <source>
        <dbReference type="Proteomes" id="UP001165685"/>
    </source>
</evidence>
<dbReference type="Gene3D" id="1.10.10.2840">
    <property type="entry name" value="PucR C-terminal helix-turn-helix domain"/>
    <property type="match status" value="1"/>
</dbReference>
<evidence type="ECO:0000259" key="3">
    <source>
        <dbReference type="Pfam" id="PF13556"/>
    </source>
</evidence>
<comment type="caution">
    <text evidence="5">The sequence shown here is derived from an EMBL/GenBank/DDBJ whole genome shotgun (WGS) entry which is preliminary data.</text>
</comment>
<evidence type="ECO:0000256" key="1">
    <source>
        <dbReference type="ARBA" id="ARBA00006754"/>
    </source>
</evidence>
<dbReference type="InterPro" id="IPR051448">
    <property type="entry name" value="CdaR-like_regulators"/>
</dbReference>
<dbReference type="PANTHER" id="PTHR33744:SF7">
    <property type="entry name" value="PUCR FAMILY TRANSCRIPTIONAL REGULATOR"/>
    <property type="match status" value="1"/>
</dbReference>